<protein>
    <submittedName>
        <fullName evidence="10">Thyrotropin-releasing hormone receptor-like</fullName>
    </submittedName>
</protein>
<keyword evidence="11" id="KW-1185">Reference proteome</keyword>
<comment type="subcellular location">
    <subcellularLocation>
        <location evidence="1">Membrane</location>
        <topology evidence="1">Multi-pass membrane protein</topology>
    </subcellularLocation>
</comment>
<keyword evidence="6 10" id="KW-0675">Receptor</keyword>
<evidence type="ECO:0000256" key="1">
    <source>
        <dbReference type="ARBA" id="ARBA00004141"/>
    </source>
</evidence>
<dbReference type="EMBL" id="REGN01000523">
    <property type="protein sequence ID" value="RNA41313.1"/>
    <property type="molecule type" value="Genomic_DNA"/>
</dbReference>
<dbReference type="InterPro" id="IPR000276">
    <property type="entry name" value="GPCR_Rhodpsn"/>
</dbReference>
<dbReference type="PROSITE" id="PS50262">
    <property type="entry name" value="G_PROTEIN_RECEP_F1_2"/>
    <property type="match status" value="1"/>
</dbReference>
<evidence type="ECO:0000313" key="10">
    <source>
        <dbReference type="EMBL" id="RNA41313.1"/>
    </source>
</evidence>
<feature type="transmembrane region" description="Helical" evidence="8">
    <location>
        <begin position="68"/>
        <end position="86"/>
    </location>
</feature>
<evidence type="ECO:0000256" key="8">
    <source>
        <dbReference type="SAM" id="Phobius"/>
    </source>
</evidence>
<evidence type="ECO:0000256" key="5">
    <source>
        <dbReference type="ARBA" id="ARBA00023136"/>
    </source>
</evidence>
<dbReference type="PANTHER" id="PTHR24243:SF230">
    <property type="entry name" value="G-PROTEIN COUPLED RECEPTORS FAMILY 1 PROFILE DOMAIN-CONTAINING PROTEIN"/>
    <property type="match status" value="1"/>
</dbReference>
<name>A0A3M7SZS8_BRAPC</name>
<feature type="transmembrane region" description="Helical" evidence="8">
    <location>
        <begin position="23"/>
        <end position="47"/>
    </location>
</feature>
<evidence type="ECO:0000313" key="11">
    <source>
        <dbReference type="Proteomes" id="UP000276133"/>
    </source>
</evidence>
<organism evidence="10 11">
    <name type="scientific">Brachionus plicatilis</name>
    <name type="common">Marine rotifer</name>
    <name type="synonym">Brachionus muelleri</name>
    <dbReference type="NCBI Taxonomy" id="10195"/>
    <lineage>
        <taxon>Eukaryota</taxon>
        <taxon>Metazoa</taxon>
        <taxon>Spiralia</taxon>
        <taxon>Gnathifera</taxon>
        <taxon>Rotifera</taxon>
        <taxon>Eurotatoria</taxon>
        <taxon>Monogononta</taxon>
        <taxon>Pseudotrocha</taxon>
        <taxon>Ploima</taxon>
        <taxon>Brachionidae</taxon>
        <taxon>Brachionus</taxon>
    </lineage>
</organism>
<comment type="caution">
    <text evidence="10">The sequence shown here is derived from an EMBL/GenBank/DDBJ whole genome shotgun (WGS) entry which is preliminary data.</text>
</comment>
<dbReference type="Pfam" id="PF00001">
    <property type="entry name" value="7tm_1"/>
    <property type="match status" value="1"/>
</dbReference>
<dbReference type="CDD" id="cd00637">
    <property type="entry name" value="7tm_classA_rhodopsin-like"/>
    <property type="match status" value="1"/>
</dbReference>
<dbReference type="GO" id="GO:0004930">
    <property type="term" value="F:G protein-coupled receptor activity"/>
    <property type="evidence" value="ECO:0007669"/>
    <property type="project" value="UniProtKB-KW"/>
</dbReference>
<dbReference type="SUPFAM" id="SSF81321">
    <property type="entry name" value="Family A G protein-coupled receptor-like"/>
    <property type="match status" value="1"/>
</dbReference>
<evidence type="ECO:0000256" key="3">
    <source>
        <dbReference type="ARBA" id="ARBA00022989"/>
    </source>
</evidence>
<dbReference type="Proteomes" id="UP000276133">
    <property type="component" value="Unassembled WGS sequence"/>
</dbReference>
<evidence type="ECO:0000256" key="6">
    <source>
        <dbReference type="ARBA" id="ARBA00023170"/>
    </source>
</evidence>
<dbReference type="PANTHER" id="PTHR24243">
    <property type="entry name" value="G-PROTEIN COUPLED RECEPTOR"/>
    <property type="match status" value="1"/>
</dbReference>
<keyword evidence="7" id="KW-0807">Transducer</keyword>
<evidence type="ECO:0000256" key="2">
    <source>
        <dbReference type="ARBA" id="ARBA00022692"/>
    </source>
</evidence>
<feature type="domain" description="G-protein coupled receptors family 1 profile" evidence="9">
    <location>
        <begin position="38"/>
        <end position="152"/>
    </location>
</feature>
<dbReference type="GO" id="GO:0005886">
    <property type="term" value="C:plasma membrane"/>
    <property type="evidence" value="ECO:0007669"/>
    <property type="project" value="TreeGrafter"/>
</dbReference>
<evidence type="ECO:0000259" key="9">
    <source>
        <dbReference type="PROSITE" id="PS50262"/>
    </source>
</evidence>
<keyword evidence="3 8" id="KW-1133">Transmembrane helix</keyword>
<feature type="transmembrane region" description="Helical" evidence="8">
    <location>
        <begin position="106"/>
        <end position="129"/>
    </location>
</feature>
<dbReference type="Gene3D" id="1.20.1070.10">
    <property type="entry name" value="Rhodopsin 7-helix transmembrane proteins"/>
    <property type="match status" value="1"/>
</dbReference>
<evidence type="ECO:0000256" key="7">
    <source>
        <dbReference type="ARBA" id="ARBA00023224"/>
    </source>
</evidence>
<gene>
    <name evidence="10" type="ORF">BpHYR1_031595</name>
</gene>
<accession>A0A3M7SZS8</accession>
<keyword evidence="5 8" id="KW-0472">Membrane</keyword>
<keyword evidence="2 8" id="KW-0812">Transmembrane</keyword>
<keyword evidence="4" id="KW-0297">G-protein coupled receptor</keyword>
<dbReference type="AlphaFoldDB" id="A0A3M7SZS8"/>
<proteinExistence type="predicted"/>
<dbReference type="InterPro" id="IPR017452">
    <property type="entry name" value="GPCR_Rhodpsn_7TM"/>
</dbReference>
<dbReference type="OrthoDB" id="9990906at2759"/>
<sequence>MPNYILEPIKQSDGYFTNSFQKLIFNLVYFMALSKKYVILFSIERYIVVQFPLKKYDICNQSRNKLSVAFFFIFSLLFYSFSYFSSHVHEYENQKRCVIKEKWHKIVQLMAIIDVFVTILIPFVVILFTNISIYFKLMKNLNLENGFERKRKNEEFSTDASFLGAKINDKIEANEFVAKNSILLSGRRKTVSIIRENYLNPQIELKRQISYPELSSFNEKNELKIPTQKKTNFTFFRKFSALTSLLRRSAELKRAKIPMAISRIHSVLLSSIESHSNHSLTTNSSNHSSNNTSTGYTIKELNHHLMQRISGYFYYLNFSRLKIKLIIKRHCGLIEFEFSNISQIITKKLALNSN</sequence>
<evidence type="ECO:0000256" key="4">
    <source>
        <dbReference type="ARBA" id="ARBA00023040"/>
    </source>
</evidence>
<reference evidence="10 11" key="1">
    <citation type="journal article" date="2018" name="Sci. Rep.">
        <title>Genomic signatures of local adaptation to the degree of environmental predictability in rotifers.</title>
        <authorList>
            <person name="Franch-Gras L."/>
            <person name="Hahn C."/>
            <person name="Garcia-Roger E.M."/>
            <person name="Carmona M.J."/>
            <person name="Serra M."/>
            <person name="Gomez A."/>
        </authorList>
    </citation>
    <scope>NUCLEOTIDE SEQUENCE [LARGE SCALE GENOMIC DNA]</scope>
    <source>
        <strain evidence="10">HYR1</strain>
    </source>
</reference>